<protein>
    <submittedName>
        <fullName evidence="1">Uncharacterized protein</fullName>
    </submittedName>
</protein>
<evidence type="ECO:0000313" key="2">
    <source>
        <dbReference type="Proteomes" id="UP000297245"/>
    </source>
</evidence>
<reference evidence="1 2" key="1">
    <citation type="journal article" date="2019" name="Nat. Ecol. Evol.">
        <title>Megaphylogeny resolves global patterns of mushroom evolution.</title>
        <authorList>
            <person name="Varga T."/>
            <person name="Krizsan K."/>
            <person name="Foldi C."/>
            <person name="Dima B."/>
            <person name="Sanchez-Garcia M."/>
            <person name="Sanchez-Ramirez S."/>
            <person name="Szollosi G.J."/>
            <person name="Szarkandi J.G."/>
            <person name="Papp V."/>
            <person name="Albert L."/>
            <person name="Andreopoulos W."/>
            <person name="Angelini C."/>
            <person name="Antonin V."/>
            <person name="Barry K.W."/>
            <person name="Bougher N.L."/>
            <person name="Buchanan P."/>
            <person name="Buyck B."/>
            <person name="Bense V."/>
            <person name="Catcheside P."/>
            <person name="Chovatia M."/>
            <person name="Cooper J."/>
            <person name="Damon W."/>
            <person name="Desjardin D."/>
            <person name="Finy P."/>
            <person name="Geml J."/>
            <person name="Haridas S."/>
            <person name="Hughes K."/>
            <person name="Justo A."/>
            <person name="Karasinski D."/>
            <person name="Kautmanova I."/>
            <person name="Kiss B."/>
            <person name="Kocsube S."/>
            <person name="Kotiranta H."/>
            <person name="LaButti K.M."/>
            <person name="Lechner B.E."/>
            <person name="Liimatainen K."/>
            <person name="Lipzen A."/>
            <person name="Lukacs Z."/>
            <person name="Mihaltcheva S."/>
            <person name="Morgado L.N."/>
            <person name="Niskanen T."/>
            <person name="Noordeloos M.E."/>
            <person name="Ohm R.A."/>
            <person name="Ortiz-Santana B."/>
            <person name="Ovrebo C."/>
            <person name="Racz N."/>
            <person name="Riley R."/>
            <person name="Savchenko A."/>
            <person name="Shiryaev A."/>
            <person name="Soop K."/>
            <person name="Spirin V."/>
            <person name="Szebenyi C."/>
            <person name="Tomsovsky M."/>
            <person name="Tulloss R.E."/>
            <person name="Uehling J."/>
            <person name="Grigoriev I.V."/>
            <person name="Vagvolgyi C."/>
            <person name="Papp T."/>
            <person name="Martin F.M."/>
            <person name="Miettinen O."/>
            <person name="Hibbett D.S."/>
            <person name="Nagy L.G."/>
        </authorList>
    </citation>
    <scope>NUCLEOTIDE SEQUENCE [LARGE SCALE GENOMIC DNA]</scope>
    <source>
        <strain evidence="1 2">CBS 962.96</strain>
    </source>
</reference>
<dbReference type="EMBL" id="ML179917">
    <property type="protein sequence ID" value="THU80312.1"/>
    <property type="molecule type" value="Genomic_DNA"/>
</dbReference>
<gene>
    <name evidence="1" type="ORF">K435DRAFT_809975</name>
</gene>
<evidence type="ECO:0000313" key="1">
    <source>
        <dbReference type="EMBL" id="THU80312.1"/>
    </source>
</evidence>
<name>A0A4S8KWG3_DENBC</name>
<organism evidence="1 2">
    <name type="scientific">Dendrothele bispora (strain CBS 962.96)</name>
    <dbReference type="NCBI Taxonomy" id="1314807"/>
    <lineage>
        <taxon>Eukaryota</taxon>
        <taxon>Fungi</taxon>
        <taxon>Dikarya</taxon>
        <taxon>Basidiomycota</taxon>
        <taxon>Agaricomycotina</taxon>
        <taxon>Agaricomycetes</taxon>
        <taxon>Agaricomycetidae</taxon>
        <taxon>Agaricales</taxon>
        <taxon>Agaricales incertae sedis</taxon>
        <taxon>Dendrothele</taxon>
    </lineage>
</organism>
<dbReference type="AlphaFoldDB" id="A0A4S8KWG3"/>
<accession>A0A4S8KWG3</accession>
<keyword evidence="2" id="KW-1185">Reference proteome</keyword>
<proteinExistence type="predicted"/>
<sequence>MFAESKYSGEESHTILSKEKLAQAGAAEEQVGRRLLVNQPNTRLTRLFDDGRRAVESIEYTDVRLGKAREPKERINVKSVNDNKTSVEVVCRCKGHFKNK</sequence>
<dbReference type="Proteomes" id="UP000297245">
    <property type="component" value="Unassembled WGS sequence"/>
</dbReference>